<feature type="transmembrane region" description="Helical" evidence="2">
    <location>
        <begin position="168"/>
        <end position="192"/>
    </location>
</feature>
<organism evidence="3 4">
    <name type="scientific">Corynebacterium resistens (strain DSM 45100 / JCM 12819 / GTC 2026 / SICGH 158)</name>
    <dbReference type="NCBI Taxonomy" id="662755"/>
    <lineage>
        <taxon>Bacteria</taxon>
        <taxon>Bacillati</taxon>
        <taxon>Actinomycetota</taxon>
        <taxon>Actinomycetes</taxon>
        <taxon>Mycobacteriales</taxon>
        <taxon>Corynebacteriaceae</taxon>
        <taxon>Corynebacterium</taxon>
    </lineage>
</organism>
<keyword evidence="2" id="KW-1133">Transmembrane helix</keyword>
<dbReference type="STRING" id="662755.CRES_1947"/>
<evidence type="ECO:0000256" key="2">
    <source>
        <dbReference type="SAM" id="Phobius"/>
    </source>
</evidence>
<evidence type="ECO:0000313" key="4">
    <source>
        <dbReference type="Proteomes" id="UP000000492"/>
    </source>
</evidence>
<feature type="transmembrane region" description="Helical" evidence="2">
    <location>
        <begin position="106"/>
        <end position="130"/>
    </location>
</feature>
<gene>
    <name evidence="3" type="ordered locus">CRES_1947</name>
</gene>
<feature type="region of interest" description="Disordered" evidence="1">
    <location>
        <begin position="213"/>
        <end position="251"/>
    </location>
</feature>
<protein>
    <submittedName>
        <fullName evidence="3">Membrane protein</fullName>
    </submittedName>
</protein>
<evidence type="ECO:0000256" key="1">
    <source>
        <dbReference type="SAM" id="MobiDB-lite"/>
    </source>
</evidence>
<dbReference type="AlphaFoldDB" id="F8E2S7"/>
<name>F8E2S7_CORRG</name>
<dbReference type="RefSeq" id="WP_013889282.1">
    <property type="nucleotide sequence ID" value="NC_015673.1"/>
</dbReference>
<dbReference type="KEGG" id="crd:CRES_1947"/>
<dbReference type="EMBL" id="CP002857">
    <property type="protein sequence ID" value="AEI10300.1"/>
    <property type="molecule type" value="Genomic_DNA"/>
</dbReference>
<dbReference type="OrthoDB" id="4410666at2"/>
<dbReference type="HOGENOM" id="CLU_078732_0_0_11"/>
<sequence>MNANNFPQNTNVQQPPRPVNDDMPKPPKVGRPDGLAPNLKGAPEDVRFGVWAWLSVCAMQVLDAIVIFVANLVDDRSLRGQVTQQLKDDAFAKNVMEQQNLSTDSLVGMANFSMMAMTVLAAGVCALLTWRAGRGGNYSRMFLNVGSFYLAITAVLMLFSQAPETLPLGFLIISGILTILSGVVAILGVYFFSRPANGTWLGWPTEEQMREYTEALQKKQREEKKKRDEAREKAQKAKADKKKAKPEDPGK</sequence>
<dbReference type="Proteomes" id="UP000000492">
    <property type="component" value="Chromosome"/>
</dbReference>
<evidence type="ECO:0000313" key="3">
    <source>
        <dbReference type="EMBL" id="AEI10300.1"/>
    </source>
</evidence>
<feature type="compositionally biased region" description="Polar residues" evidence="1">
    <location>
        <begin position="1"/>
        <end position="14"/>
    </location>
</feature>
<reference evidence="3 4" key="1">
    <citation type="journal article" date="2012" name="BMC Genomics">
        <title>Complete genome sequence, lifestyle, and multi-drug resistance of the human pathogen Corynebacterium resistens DSM 45100 isolated from blood samples of a leukemia patient.</title>
        <authorList>
            <person name="Schroder J."/>
            <person name="Maus I."/>
            <person name="Meyer K."/>
            <person name="Wordemann S."/>
            <person name="Blom J."/>
            <person name="Jaenicke S."/>
            <person name="Schneider J."/>
            <person name="Trost E."/>
            <person name="Tauch A."/>
        </authorList>
    </citation>
    <scope>NUCLEOTIDE SEQUENCE [LARGE SCALE GENOMIC DNA]</scope>
    <source>
        <strain evidence="4">DSM 45100 / JCM 12819 / CCUG 50093 / GTC 2026 / SICGH 158</strain>
    </source>
</reference>
<keyword evidence="2" id="KW-0472">Membrane</keyword>
<keyword evidence="2" id="KW-0812">Transmembrane</keyword>
<keyword evidence="4" id="KW-1185">Reference proteome</keyword>
<accession>F8E2S7</accession>
<feature type="transmembrane region" description="Helical" evidence="2">
    <location>
        <begin position="142"/>
        <end position="162"/>
    </location>
</feature>
<proteinExistence type="predicted"/>
<feature type="region of interest" description="Disordered" evidence="1">
    <location>
        <begin position="1"/>
        <end position="38"/>
    </location>
</feature>
<feature type="compositionally biased region" description="Basic and acidic residues" evidence="1">
    <location>
        <begin position="213"/>
        <end position="238"/>
    </location>
</feature>
<feature type="transmembrane region" description="Helical" evidence="2">
    <location>
        <begin position="50"/>
        <end position="73"/>
    </location>
</feature>